<evidence type="ECO:0000313" key="2">
    <source>
        <dbReference type="EMBL" id="ETO00015.1"/>
    </source>
</evidence>
<dbReference type="EMBL" id="ASPP01042242">
    <property type="protein sequence ID" value="ETO00015.1"/>
    <property type="molecule type" value="Genomic_DNA"/>
</dbReference>
<feature type="compositionally biased region" description="Basic and acidic residues" evidence="1">
    <location>
        <begin position="37"/>
        <end position="62"/>
    </location>
</feature>
<feature type="compositionally biased region" description="Basic residues" evidence="1">
    <location>
        <begin position="226"/>
        <end position="236"/>
    </location>
</feature>
<protein>
    <submittedName>
        <fullName evidence="2">Uncharacterized protein</fullName>
    </submittedName>
</protein>
<feature type="compositionally biased region" description="Basic and acidic residues" evidence="1">
    <location>
        <begin position="272"/>
        <end position="290"/>
    </location>
</feature>
<feature type="compositionally biased region" description="Polar residues" evidence="1">
    <location>
        <begin position="1"/>
        <end position="32"/>
    </location>
</feature>
<feature type="non-terminal residue" evidence="2">
    <location>
        <position position="320"/>
    </location>
</feature>
<reference evidence="2 3" key="1">
    <citation type="journal article" date="2013" name="Curr. Biol.">
        <title>The Genome of the Foraminiferan Reticulomyxa filosa.</title>
        <authorList>
            <person name="Glockner G."/>
            <person name="Hulsmann N."/>
            <person name="Schleicher M."/>
            <person name="Noegel A.A."/>
            <person name="Eichinger L."/>
            <person name="Gallinger C."/>
            <person name="Pawlowski J."/>
            <person name="Sierra R."/>
            <person name="Euteneuer U."/>
            <person name="Pillet L."/>
            <person name="Moustafa A."/>
            <person name="Platzer M."/>
            <person name="Groth M."/>
            <person name="Szafranski K."/>
            <person name="Schliwa M."/>
        </authorList>
    </citation>
    <scope>NUCLEOTIDE SEQUENCE [LARGE SCALE GENOMIC DNA]</scope>
</reference>
<name>X6LH07_RETFI</name>
<feature type="region of interest" description="Disordered" evidence="1">
    <location>
        <begin position="1"/>
        <end position="290"/>
    </location>
</feature>
<feature type="compositionally biased region" description="Acidic residues" evidence="1">
    <location>
        <begin position="203"/>
        <end position="222"/>
    </location>
</feature>
<feature type="compositionally biased region" description="Acidic residues" evidence="1">
    <location>
        <begin position="121"/>
        <end position="141"/>
    </location>
</feature>
<gene>
    <name evidence="2" type="ORF">RFI_37444</name>
</gene>
<feature type="compositionally biased region" description="Acidic residues" evidence="1">
    <location>
        <begin position="63"/>
        <end position="87"/>
    </location>
</feature>
<feature type="non-terminal residue" evidence="2">
    <location>
        <position position="1"/>
    </location>
</feature>
<dbReference type="OMA" id="NDEPMGY"/>
<organism evidence="2 3">
    <name type="scientific">Reticulomyxa filosa</name>
    <dbReference type="NCBI Taxonomy" id="46433"/>
    <lineage>
        <taxon>Eukaryota</taxon>
        <taxon>Sar</taxon>
        <taxon>Rhizaria</taxon>
        <taxon>Retaria</taxon>
        <taxon>Foraminifera</taxon>
        <taxon>Monothalamids</taxon>
        <taxon>Reticulomyxidae</taxon>
        <taxon>Reticulomyxa</taxon>
    </lineage>
</organism>
<accession>X6LH07</accession>
<dbReference type="Proteomes" id="UP000023152">
    <property type="component" value="Unassembled WGS sequence"/>
</dbReference>
<feature type="compositionally biased region" description="Basic and acidic residues" evidence="1">
    <location>
        <begin position="88"/>
        <end position="98"/>
    </location>
</feature>
<proteinExistence type="predicted"/>
<evidence type="ECO:0000313" key="3">
    <source>
        <dbReference type="Proteomes" id="UP000023152"/>
    </source>
</evidence>
<evidence type="ECO:0000256" key="1">
    <source>
        <dbReference type="SAM" id="MobiDB-lite"/>
    </source>
</evidence>
<dbReference type="AlphaFoldDB" id="X6LH07"/>
<keyword evidence="3" id="KW-1185">Reference proteome</keyword>
<comment type="caution">
    <text evidence="2">The sequence shown here is derived from an EMBL/GenBank/DDBJ whole genome shotgun (WGS) entry which is preliminary data.</text>
</comment>
<sequence>SENGKLSSERNGASVNPFSKSGKQLKEMSNSKAGPVLKREAEVSSAKKKEEKKRLATKKKTEEEEEEEEEEENKAEMLGDESNEEDMDHVMVDDEYRSTGEMNVCQLQKQKQKPKQKGGGYEDDNGNDDDDDDEEEEEEKDLQDTAREEDGIMQSSSNASSSTCSGSTANGNTNFPNDCVPENMFNDNANEDENADEANANANDDDDDDEEEEEEEQEEEEEKEAHKHRGRQRRSKTLGDDDSTDGNALLQGAYPSDATISGKLSAMNLNSKKTESTTKNKSDLEADKLNDSECNQSLTANQFETFLDNNNNNNNKKATH</sequence>
<feature type="compositionally biased region" description="Low complexity" evidence="1">
    <location>
        <begin position="155"/>
        <end position="174"/>
    </location>
</feature>